<dbReference type="PANTHER" id="PTHR38011:SF11">
    <property type="entry name" value="2,5-DIAMINO-6-RIBOSYLAMINO-4(3H)-PYRIMIDINONE 5'-PHOSPHATE REDUCTASE"/>
    <property type="match status" value="1"/>
</dbReference>
<dbReference type="InterPro" id="IPR024072">
    <property type="entry name" value="DHFR-like_dom_sf"/>
</dbReference>
<reference evidence="2 3" key="1">
    <citation type="submission" date="2019-10" db="EMBL/GenBank/DDBJ databases">
        <title>The Genome Sequence of Clostridium tarantellae Isolated from Fish Brain.</title>
        <authorList>
            <person name="Bano L."/>
            <person name="Kiel M."/>
            <person name="Sales G."/>
            <person name="Doxey A.C."/>
            <person name="Mansfield M.J."/>
            <person name="Schiavone M."/>
            <person name="Rossetto O."/>
            <person name="Pirazzini M."/>
            <person name="Dobrindt U."/>
            <person name="Montecucco C."/>
        </authorList>
    </citation>
    <scope>NUCLEOTIDE SEQUENCE [LARGE SCALE GENOMIC DNA]</scope>
    <source>
        <strain evidence="2 3">DSM 3997</strain>
    </source>
</reference>
<dbReference type="Pfam" id="PF01872">
    <property type="entry name" value="RibD_C"/>
    <property type="match status" value="1"/>
</dbReference>
<keyword evidence="3" id="KW-1185">Reference proteome</keyword>
<dbReference type="GO" id="GO:0008703">
    <property type="term" value="F:5-amino-6-(5-phosphoribosylamino)uracil reductase activity"/>
    <property type="evidence" value="ECO:0007669"/>
    <property type="project" value="InterPro"/>
</dbReference>
<protein>
    <submittedName>
        <fullName evidence="2">Dihydrofolate reductase</fullName>
    </submittedName>
</protein>
<gene>
    <name evidence="2" type="ORF">GBZ86_11530</name>
</gene>
<evidence type="ECO:0000259" key="1">
    <source>
        <dbReference type="Pfam" id="PF01872"/>
    </source>
</evidence>
<dbReference type="GO" id="GO:0009231">
    <property type="term" value="P:riboflavin biosynthetic process"/>
    <property type="evidence" value="ECO:0007669"/>
    <property type="project" value="InterPro"/>
</dbReference>
<accession>A0A6I1MPJ4</accession>
<evidence type="ECO:0000313" key="3">
    <source>
        <dbReference type="Proteomes" id="UP000430345"/>
    </source>
</evidence>
<dbReference type="Proteomes" id="UP000430345">
    <property type="component" value="Unassembled WGS sequence"/>
</dbReference>
<dbReference type="InterPro" id="IPR050765">
    <property type="entry name" value="Riboflavin_Biosynth_HTPR"/>
</dbReference>
<dbReference type="PANTHER" id="PTHR38011">
    <property type="entry name" value="DIHYDROFOLATE REDUCTASE FAMILY PROTEIN (AFU_ORTHOLOGUE AFUA_8G06820)"/>
    <property type="match status" value="1"/>
</dbReference>
<organism evidence="2 3">
    <name type="scientific">Clostridium tarantellae</name>
    <dbReference type="NCBI Taxonomy" id="39493"/>
    <lineage>
        <taxon>Bacteria</taxon>
        <taxon>Bacillati</taxon>
        <taxon>Bacillota</taxon>
        <taxon>Clostridia</taxon>
        <taxon>Eubacteriales</taxon>
        <taxon>Clostridiaceae</taxon>
        <taxon>Clostridium</taxon>
    </lineage>
</organism>
<comment type="caution">
    <text evidence="2">The sequence shown here is derived from an EMBL/GenBank/DDBJ whole genome shotgun (WGS) entry which is preliminary data.</text>
</comment>
<dbReference type="AlphaFoldDB" id="A0A6I1MPJ4"/>
<dbReference type="EMBL" id="WHJC01000206">
    <property type="protein sequence ID" value="MPQ44388.1"/>
    <property type="molecule type" value="Genomic_DNA"/>
</dbReference>
<evidence type="ECO:0000313" key="2">
    <source>
        <dbReference type="EMBL" id="MPQ44388.1"/>
    </source>
</evidence>
<sequence length="180" mass="20772">MGRRVILYIAMSLDGYIARENGAIDWLLGDGSEPEADYGYADFYRSIDTVIIGRKTYDQIVNELSPNKWVYKGKKSYVFTNSDYKRNDDVEFIKEDVCDFVNKLKEKKGKDIWILGGSSLADRLIKENLIDDYIISIMPTILGNGIQLFNKNNPEIKLKLKSVKSYNGSVLMHHIRREEF</sequence>
<dbReference type="RefSeq" id="WP_152890816.1">
    <property type="nucleotide sequence ID" value="NZ_WHJC01000206.1"/>
</dbReference>
<dbReference type="SUPFAM" id="SSF53597">
    <property type="entry name" value="Dihydrofolate reductase-like"/>
    <property type="match status" value="1"/>
</dbReference>
<dbReference type="Gene3D" id="3.40.430.10">
    <property type="entry name" value="Dihydrofolate Reductase, subunit A"/>
    <property type="match status" value="1"/>
</dbReference>
<proteinExistence type="predicted"/>
<feature type="domain" description="Bacterial bifunctional deaminase-reductase C-terminal" evidence="1">
    <location>
        <begin position="4"/>
        <end position="169"/>
    </location>
</feature>
<name>A0A6I1MPJ4_9CLOT</name>
<dbReference type="InterPro" id="IPR002734">
    <property type="entry name" value="RibDG_C"/>
</dbReference>
<dbReference type="OrthoDB" id="195113at2"/>